<dbReference type="OrthoDB" id="341482at2759"/>
<dbReference type="GO" id="GO:0006406">
    <property type="term" value="P:mRNA export from nucleus"/>
    <property type="evidence" value="ECO:0007669"/>
    <property type="project" value="TreeGrafter"/>
</dbReference>
<dbReference type="SUPFAM" id="SSF50978">
    <property type="entry name" value="WD40 repeat-like"/>
    <property type="match status" value="1"/>
</dbReference>
<dbReference type="PANTHER" id="PTHR13257:SF0">
    <property type="entry name" value="NUCLEAR PORE COMPLEX PROTEIN NUP88"/>
    <property type="match status" value="1"/>
</dbReference>
<dbReference type="STRING" id="1408657.A0A0W4ZRE7"/>
<dbReference type="InterPro" id="IPR019321">
    <property type="entry name" value="Nucleoporin_Nup88"/>
</dbReference>
<evidence type="ECO:0000313" key="10">
    <source>
        <dbReference type="Proteomes" id="UP000053447"/>
    </source>
</evidence>
<keyword evidence="3" id="KW-0509">mRNA transport</keyword>
<dbReference type="GeneID" id="28940000"/>
<dbReference type="GO" id="GO:0017056">
    <property type="term" value="F:structural constituent of nuclear pore"/>
    <property type="evidence" value="ECO:0007669"/>
    <property type="project" value="InterPro"/>
</dbReference>
<dbReference type="VEuPathDB" id="FungiDB:T551_01482"/>
<evidence type="ECO:0000256" key="6">
    <source>
        <dbReference type="ARBA" id="ARBA00023132"/>
    </source>
</evidence>
<evidence type="ECO:0000256" key="1">
    <source>
        <dbReference type="ARBA" id="ARBA00004567"/>
    </source>
</evidence>
<keyword evidence="2" id="KW-0813">Transport</keyword>
<dbReference type="GO" id="GO:0000056">
    <property type="term" value="P:ribosomal small subunit export from nucleus"/>
    <property type="evidence" value="ECO:0007669"/>
    <property type="project" value="InterPro"/>
</dbReference>
<keyword evidence="7" id="KW-0539">Nucleus</keyword>
<dbReference type="GO" id="GO:0000055">
    <property type="term" value="P:ribosomal large subunit export from nucleus"/>
    <property type="evidence" value="ECO:0007669"/>
    <property type="project" value="InterPro"/>
</dbReference>
<keyword evidence="10" id="KW-1185">Reference proteome</keyword>
<keyword evidence="5" id="KW-0811">Translocation</keyword>
<evidence type="ECO:0000256" key="8">
    <source>
        <dbReference type="SAM" id="Phobius"/>
    </source>
</evidence>
<dbReference type="AlphaFoldDB" id="A0A0W4ZRE7"/>
<protein>
    <recommendedName>
        <fullName evidence="11">Nucleoporin Nup82</fullName>
    </recommendedName>
</protein>
<dbReference type="GO" id="GO:0006606">
    <property type="term" value="P:protein import into nucleus"/>
    <property type="evidence" value="ECO:0007669"/>
    <property type="project" value="TreeGrafter"/>
</dbReference>
<dbReference type="InterPro" id="IPR037700">
    <property type="entry name" value="NUP88/NUP82"/>
</dbReference>
<feature type="transmembrane region" description="Helical" evidence="8">
    <location>
        <begin position="95"/>
        <end position="121"/>
    </location>
</feature>
<proteinExistence type="predicted"/>
<evidence type="ECO:0000256" key="4">
    <source>
        <dbReference type="ARBA" id="ARBA00022927"/>
    </source>
</evidence>
<dbReference type="InterPro" id="IPR036322">
    <property type="entry name" value="WD40_repeat_dom_sf"/>
</dbReference>
<evidence type="ECO:0000256" key="3">
    <source>
        <dbReference type="ARBA" id="ARBA00022816"/>
    </source>
</evidence>
<keyword evidence="8" id="KW-1133">Transmembrane helix</keyword>
<dbReference type="PANTHER" id="PTHR13257">
    <property type="entry name" value="NUCLEOPORIN NUP84-RELATED"/>
    <property type="match status" value="1"/>
</dbReference>
<evidence type="ECO:0008006" key="11">
    <source>
        <dbReference type="Google" id="ProtNLM"/>
    </source>
</evidence>
<comment type="caution">
    <text evidence="9">The sequence shown here is derived from an EMBL/GenBank/DDBJ whole genome shotgun (WGS) entry which is preliminary data.</text>
</comment>
<comment type="subcellular location">
    <subcellularLocation>
        <location evidence="1">Nucleus</location>
        <location evidence="1">Nuclear pore complex</location>
    </subcellularLocation>
</comment>
<name>A0A0W4ZRE7_PNEJ7</name>
<gene>
    <name evidence="9" type="ORF">T551_01482</name>
</gene>
<organism evidence="9 10">
    <name type="scientific">Pneumocystis jirovecii (strain RU7)</name>
    <name type="common">Human pneumocystis pneumonia agent</name>
    <dbReference type="NCBI Taxonomy" id="1408657"/>
    <lineage>
        <taxon>Eukaryota</taxon>
        <taxon>Fungi</taxon>
        <taxon>Dikarya</taxon>
        <taxon>Ascomycota</taxon>
        <taxon>Taphrinomycotina</taxon>
        <taxon>Pneumocystomycetes</taxon>
        <taxon>Pneumocystaceae</taxon>
        <taxon>Pneumocystis</taxon>
    </lineage>
</organism>
<accession>A0A0W4ZRE7</accession>
<dbReference type="EMBL" id="LFWA01000006">
    <property type="protein sequence ID" value="KTW30930.1"/>
    <property type="molecule type" value="Genomic_DNA"/>
</dbReference>
<dbReference type="GO" id="GO:0005643">
    <property type="term" value="C:nuclear pore"/>
    <property type="evidence" value="ECO:0007669"/>
    <property type="project" value="UniProtKB-SubCell"/>
</dbReference>
<keyword evidence="8" id="KW-0812">Transmembrane</keyword>
<evidence type="ECO:0000256" key="2">
    <source>
        <dbReference type="ARBA" id="ARBA00022448"/>
    </source>
</evidence>
<keyword evidence="6" id="KW-0906">Nuclear pore complex</keyword>
<keyword evidence="8" id="KW-0472">Membrane</keyword>
<dbReference type="Proteomes" id="UP000053447">
    <property type="component" value="Unassembled WGS sequence"/>
</dbReference>
<dbReference type="RefSeq" id="XP_018229920.1">
    <property type="nucleotide sequence ID" value="XM_018373745.1"/>
</dbReference>
<sequence>MNDLFEYISDENSWIHSFQNHPIFSLSEREQEGIRNIKNKKLLIAIRQTEVFVAVDKTIRYTDLKECKLDEFQKNYKMNYKEFKLSKINFCIERLIINTCGSILVVIGAYDLAVIFLPTYLNSLEGNNLRINEVGRKYYGETEIVSVLFHPASKNSNTILVLSSDAVIRVFELSLSFEESEQAIDLISRTGRTRKKGSFVVNEDIFQVSDFCFDSKANEWSLFTLHVLLQNGDIYSICPLTPSNCMVQRAYLDRLACYISTKTQQLNKIKNDPTLISHEEENMRLQTRWISDILGQISLINDYGLGSPLSQSLDAHDLVTFSRPNISRFPVLVQGPFLFQPAPLEFSSKHVMASNIIALGTNTIGILAISYTDGKIDICIEVDRIEPKWFLNKNEQYQSTNYLSTYESIMVMDSKNVLKPTENNVKDSFLIRDLRRADTFYFYYKTSIYSIMLGWLEKLEKEDNIESKTIDTLLSEGIQHSSVSKLIDMTPLSCPLPTIIGYDFLMHAYFGYSLIFWSTAFHCTVIELDITNQIQSENILTEFTKDTNVSEKNEHLKYFSLITFPIYSISQESLDFLKQSFHTTVPSEFRNKFVASQESLRFLGKIALETRKNSEKLHNLIVSMYRRLELQGQEFTRQLEKLYTLKDKIDIITSKTSSERLKNAIDNQKILQKRADQILQKLVKSHSPTLSDHEKKWFNELKRIKMKTYGNKGFNEKIQLLSKQFESIKSKKINNSVIDISPKPELYESIPMSQINQIRLILDEQ</sequence>
<reference evidence="10" key="1">
    <citation type="journal article" date="2016" name="Nat. Commun.">
        <title>Genome analysis of three Pneumocystis species reveals adaptation mechanisms to life exclusively in mammalian hosts.</title>
        <authorList>
            <person name="Ma L."/>
            <person name="Chen Z."/>
            <person name="Huang D.W."/>
            <person name="Kutty G."/>
            <person name="Ishihara M."/>
            <person name="Wang H."/>
            <person name="Abouelleil A."/>
            <person name="Bishop L."/>
            <person name="Davey E."/>
            <person name="Deng R."/>
            <person name="Deng X."/>
            <person name="Fan L."/>
            <person name="Fantoni G."/>
            <person name="Fitzgerald M."/>
            <person name="Gogineni E."/>
            <person name="Goldberg J.M."/>
            <person name="Handley G."/>
            <person name="Hu X."/>
            <person name="Huber C."/>
            <person name="Jiao X."/>
            <person name="Jones K."/>
            <person name="Levin J.Z."/>
            <person name="Liu Y."/>
            <person name="Macdonald P."/>
            <person name="Melnikov A."/>
            <person name="Raley C."/>
            <person name="Sassi M."/>
            <person name="Sherman B.T."/>
            <person name="Song X."/>
            <person name="Sykes S."/>
            <person name="Tran B."/>
            <person name="Walsh L."/>
            <person name="Xia Y."/>
            <person name="Yang J."/>
            <person name="Young S."/>
            <person name="Zeng Q."/>
            <person name="Zheng X."/>
            <person name="Stephens R."/>
            <person name="Nusbaum C."/>
            <person name="Birren B.W."/>
            <person name="Azadi P."/>
            <person name="Lempicki R.A."/>
            <person name="Cuomo C.A."/>
            <person name="Kovacs J.A."/>
        </authorList>
    </citation>
    <scope>NUCLEOTIDE SEQUENCE [LARGE SCALE GENOMIC DNA]</scope>
    <source>
        <strain evidence="10">RU7</strain>
    </source>
</reference>
<evidence type="ECO:0000256" key="7">
    <source>
        <dbReference type="ARBA" id="ARBA00023242"/>
    </source>
</evidence>
<dbReference type="Pfam" id="PF10168">
    <property type="entry name" value="Nup88"/>
    <property type="match status" value="1"/>
</dbReference>
<evidence type="ECO:0000256" key="5">
    <source>
        <dbReference type="ARBA" id="ARBA00023010"/>
    </source>
</evidence>
<evidence type="ECO:0000313" key="9">
    <source>
        <dbReference type="EMBL" id="KTW30930.1"/>
    </source>
</evidence>
<dbReference type="eggNOG" id="ENOG502QUNM">
    <property type="taxonomic scope" value="Eukaryota"/>
</dbReference>
<keyword evidence="4" id="KW-0653">Protein transport</keyword>